<keyword evidence="2" id="KW-0378">Hydrolase</keyword>
<dbReference type="InterPro" id="IPR036866">
    <property type="entry name" value="RibonucZ/Hydroxyglut_hydro"/>
</dbReference>
<proteinExistence type="predicted"/>
<dbReference type="SMART" id="SM00849">
    <property type="entry name" value="Lactamase_B"/>
    <property type="match status" value="1"/>
</dbReference>
<dbReference type="InterPro" id="IPR050855">
    <property type="entry name" value="NDM-1-like"/>
</dbReference>
<dbReference type="InterPro" id="IPR001279">
    <property type="entry name" value="Metallo-B-lactamas"/>
</dbReference>
<evidence type="ECO:0000313" key="2">
    <source>
        <dbReference type="EMBL" id="QOD42646.1"/>
    </source>
</evidence>
<gene>
    <name evidence="2" type="ORF">H9X71_08290</name>
</gene>
<dbReference type="RefSeq" id="WP_191146670.1">
    <property type="nucleotide sequence ID" value="NZ_CP061274.1"/>
</dbReference>
<dbReference type="KEGG" id="czh:H9X71_08290"/>
<dbReference type="Gene3D" id="3.60.15.10">
    <property type="entry name" value="Ribonuclease Z/Hydroxyacylglutathione hydrolase-like"/>
    <property type="match status" value="1"/>
</dbReference>
<dbReference type="EMBL" id="CP061274">
    <property type="protein sequence ID" value="QOD42646.1"/>
    <property type="molecule type" value="Genomic_DNA"/>
</dbReference>
<dbReference type="PANTHER" id="PTHR42951:SF14">
    <property type="entry name" value="METALLO-BETA-LACTAMASE SUPERFAMILY PROTEIN"/>
    <property type="match status" value="1"/>
</dbReference>
<evidence type="ECO:0000259" key="1">
    <source>
        <dbReference type="SMART" id="SM00849"/>
    </source>
</evidence>
<organism evidence="2 3">
    <name type="scientific">Clavibacter zhangzhiyongii</name>
    <dbReference type="NCBI Taxonomy" id="2768071"/>
    <lineage>
        <taxon>Bacteria</taxon>
        <taxon>Bacillati</taxon>
        <taxon>Actinomycetota</taxon>
        <taxon>Actinomycetes</taxon>
        <taxon>Micrococcales</taxon>
        <taxon>Microbacteriaceae</taxon>
        <taxon>Clavibacter</taxon>
    </lineage>
</organism>
<dbReference type="Pfam" id="PF00753">
    <property type="entry name" value="Lactamase_B"/>
    <property type="match status" value="1"/>
</dbReference>
<name>A0A7L7YYX5_9MICO</name>
<dbReference type="Proteomes" id="UP000516660">
    <property type="component" value="Chromosome"/>
</dbReference>
<dbReference type="AlphaFoldDB" id="A0A7L7YYX5"/>
<dbReference type="GO" id="GO:0016787">
    <property type="term" value="F:hydrolase activity"/>
    <property type="evidence" value="ECO:0007669"/>
    <property type="project" value="UniProtKB-KW"/>
</dbReference>
<evidence type="ECO:0000313" key="3">
    <source>
        <dbReference type="Proteomes" id="UP000516660"/>
    </source>
</evidence>
<dbReference type="SUPFAM" id="SSF56281">
    <property type="entry name" value="Metallo-hydrolase/oxidoreductase"/>
    <property type="match status" value="1"/>
</dbReference>
<dbReference type="PANTHER" id="PTHR42951">
    <property type="entry name" value="METALLO-BETA-LACTAMASE DOMAIN-CONTAINING"/>
    <property type="match status" value="1"/>
</dbReference>
<keyword evidence="3" id="KW-1185">Reference proteome</keyword>
<reference evidence="2 3" key="1">
    <citation type="submission" date="2020-08" db="EMBL/GenBank/DDBJ databases">
        <title>Description of Clavibacter zhangzhiyonge sp. nov., a phytopathogenic actinobacterium isolated from barley seeds, causing leaf brown spot and decline.</title>
        <authorList>
            <person name="Tian Q."/>
            <person name="Chuan J."/>
            <person name="Zhao W."/>
            <person name="Li X."/>
        </authorList>
    </citation>
    <scope>NUCLEOTIDE SEQUENCE [LARGE SCALE GENOMIC DNA]</scope>
    <source>
        <strain evidence="2 3">DM1</strain>
    </source>
</reference>
<sequence>MHGTRIADAYTIVPVESDVFLVQGTHVNWTILTEGSAMTLVDTGYPGDADAVLASLADVSRRTGARDLEAILLTHGHTDHIGGLGRVLAAMPQPPRVLCSPLEVGHVRRDYVQQVTLGQALRHAYDPRVLGWLLAAVRHGGLEEVGFPNVGEFRLDAVLDVPGRPTSLGTAGHTTGHTSFSLERAAVLVTGDALITGHATSREAGPQVLHDMFNADADATRLSFERLVAWPRPVRYVPGHGPMATSRYS</sequence>
<feature type="domain" description="Metallo-beta-lactamase" evidence="1">
    <location>
        <begin position="26"/>
        <end position="240"/>
    </location>
</feature>
<accession>A0A7L7YYX5</accession>
<protein>
    <submittedName>
        <fullName evidence="2">MBL fold metallo-hydrolase</fullName>
    </submittedName>
</protein>